<evidence type="ECO:0000259" key="10">
    <source>
        <dbReference type="Pfam" id="PF00266"/>
    </source>
</evidence>
<dbReference type="STRING" id="1895771.BGO89_01950"/>
<evidence type="ECO:0000256" key="2">
    <source>
        <dbReference type="ARBA" id="ARBA00009236"/>
    </source>
</evidence>
<dbReference type="EMBL" id="MKVH01000013">
    <property type="protein sequence ID" value="OJX59206.1"/>
    <property type="molecule type" value="Genomic_DNA"/>
</dbReference>
<evidence type="ECO:0000256" key="7">
    <source>
        <dbReference type="PIRSR" id="PIRSR000524-50"/>
    </source>
</evidence>
<dbReference type="InterPro" id="IPR015424">
    <property type="entry name" value="PyrdxlP-dep_Trfase"/>
</dbReference>
<dbReference type="Proteomes" id="UP000184233">
    <property type="component" value="Unassembled WGS sequence"/>
</dbReference>
<evidence type="ECO:0000313" key="11">
    <source>
        <dbReference type="EMBL" id="OJX59206.1"/>
    </source>
</evidence>
<feature type="modified residue" description="N6-(pyridoxal phosphate)lysine" evidence="7">
    <location>
        <position position="181"/>
    </location>
</feature>
<dbReference type="GO" id="GO:0019265">
    <property type="term" value="P:glycine biosynthetic process, by transamination of glyoxylate"/>
    <property type="evidence" value="ECO:0007669"/>
    <property type="project" value="TreeGrafter"/>
</dbReference>
<evidence type="ECO:0000256" key="8">
    <source>
        <dbReference type="RuleBase" id="RU004075"/>
    </source>
</evidence>
<organism evidence="11 12">
    <name type="scientific">Candidatus Kapaibacterium thiocyanatum</name>
    <dbReference type="NCBI Taxonomy" id="1895771"/>
    <lineage>
        <taxon>Bacteria</taxon>
        <taxon>Pseudomonadati</taxon>
        <taxon>Candidatus Kapaibacteriota</taxon>
        <taxon>Candidatus Kapaibacteriia</taxon>
        <taxon>Candidatus Kapaibacteriales</taxon>
        <taxon>Candidatus Kapaibacteriaceae</taxon>
        <taxon>Candidatus Kapaibacterium</taxon>
    </lineage>
</organism>
<dbReference type="PIRSF" id="PIRSF000524">
    <property type="entry name" value="SPT"/>
    <property type="match status" value="1"/>
</dbReference>
<dbReference type="InterPro" id="IPR020578">
    <property type="entry name" value="Aminotrans_V_PyrdxlP_BS"/>
</dbReference>
<keyword evidence="4" id="KW-0808">Transferase</keyword>
<feature type="binding site" evidence="6">
    <location>
        <position position="320"/>
    </location>
    <ligand>
        <name>substrate</name>
    </ligand>
</feature>
<dbReference type="InterPro" id="IPR015421">
    <property type="entry name" value="PyrdxlP-dep_Trfase_major"/>
</dbReference>
<reference evidence="11 12" key="1">
    <citation type="submission" date="2016-09" db="EMBL/GenBank/DDBJ databases">
        <title>Genome-resolved meta-omics ties microbial dynamics to process performance in biotechnology for thiocyanate degradation.</title>
        <authorList>
            <person name="Kantor R.S."/>
            <person name="Huddy R.J."/>
            <person name="Iyer R."/>
            <person name="Thomas B.C."/>
            <person name="Brown C.T."/>
            <person name="Anantharaman K."/>
            <person name="Tringe S."/>
            <person name="Hettich R.L."/>
            <person name="Harrison S.T."/>
            <person name="Banfield J.F."/>
        </authorList>
    </citation>
    <scope>NUCLEOTIDE SEQUENCE [LARGE SCALE GENOMIC DNA]</scope>
    <source>
        <strain evidence="11">59-99</strain>
    </source>
</reference>
<dbReference type="Gene3D" id="3.40.640.10">
    <property type="entry name" value="Type I PLP-dependent aspartate aminotransferase-like (Major domain)"/>
    <property type="match status" value="1"/>
</dbReference>
<dbReference type="PANTHER" id="PTHR21152">
    <property type="entry name" value="AMINOTRANSFERASE CLASS V"/>
    <property type="match status" value="1"/>
</dbReference>
<sequence>MRIPQTILDACAQPPMHHRTAAFMELSERIWQNLQRIFLTKEPVIVLAGSSMTGIEAVAWSLHKPGDHALVIEHGRFGERIEHILGLAGVHVQALRAQWGRSVSVDDVMQAIDEAGDLASIWLVHSETSTGVTLDLESIARAVRAVRPDIMICVDAVSSVAVHEVKVDEWELDAVICGTQKGLMCPPGLACLSLSNRARRHLDTLPQRVYTMNLHDVLAHRRKGLFVWTPPVTLLAGLDAALGIILEEGMEHVWARHMQVTNRLHRELAGRGFALFGEASSHALTAVLHDRSEDIRHALEERHDIIVAGGQDHLHGTMLRIGTCGPMTSGDIRDFMTAFDDVCSTLDIDRI</sequence>
<keyword evidence="3" id="KW-0032">Aminotransferase</keyword>
<evidence type="ECO:0000256" key="9">
    <source>
        <dbReference type="RuleBase" id="RU004504"/>
    </source>
</evidence>
<gene>
    <name evidence="11" type="ORF">BGO89_01950</name>
</gene>
<keyword evidence="5 7" id="KW-0663">Pyridoxal phosphate</keyword>
<accession>A0A1M3L273</accession>
<dbReference type="AlphaFoldDB" id="A0A1M3L273"/>
<dbReference type="PROSITE" id="PS00595">
    <property type="entry name" value="AA_TRANSFER_CLASS_5"/>
    <property type="match status" value="1"/>
</dbReference>
<dbReference type="GO" id="GO:0008453">
    <property type="term" value="F:alanine-glyoxylate transaminase activity"/>
    <property type="evidence" value="ECO:0007669"/>
    <property type="project" value="TreeGrafter"/>
</dbReference>
<feature type="domain" description="Aminotransferase class V" evidence="10">
    <location>
        <begin position="15"/>
        <end position="314"/>
    </location>
</feature>
<protein>
    <recommendedName>
        <fullName evidence="10">Aminotransferase class V domain-containing protein</fullName>
    </recommendedName>
</protein>
<evidence type="ECO:0000256" key="3">
    <source>
        <dbReference type="ARBA" id="ARBA00022576"/>
    </source>
</evidence>
<dbReference type="Pfam" id="PF00266">
    <property type="entry name" value="Aminotran_5"/>
    <property type="match status" value="1"/>
</dbReference>
<dbReference type="InterPro" id="IPR015422">
    <property type="entry name" value="PyrdxlP-dep_Trfase_small"/>
</dbReference>
<evidence type="ECO:0000313" key="12">
    <source>
        <dbReference type="Proteomes" id="UP000184233"/>
    </source>
</evidence>
<dbReference type="InterPro" id="IPR000192">
    <property type="entry name" value="Aminotrans_V_dom"/>
</dbReference>
<evidence type="ECO:0000256" key="4">
    <source>
        <dbReference type="ARBA" id="ARBA00022679"/>
    </source>
</evidence>
<evidence type="ECO:0000256" key="6">
    <source>
        <dbReference type="PIRSR" id="PIRSR000524-1"/>
    </source>
</evidence>
<name>A0A1M3L273_9BACT</name>
<evidence type="ECO:0000256" key="1">
    <source>
        <dbReference type="ARBA" id="ARBA00001933"/>
    </source>
</evidence>
<dbReference type="InterPro" id="IPR024169">
    <property type="entry name" value="SP_NH2Trfase/AEP_transaminase"/>
</dbReference>
<proteinExistence type="inferred from homology"/>
<comment type="cofactor">
    <cofactor evidence="1 7 9">
        <name>pyridoxal 5'-phosphate</name>
        <dbReference type="ChEBI" id="CHEBI:597326"/>
    </cofactor>
</comment>
<comment type="caution">
    <text evidence="11">The sequence shown here is derived from an EMBL/GenBank/DDBJ whole genome shotgun (WGS) entry which is preliminary data.</text>
</comment>
<dbReference type="SUPFAM" id="SSF53383">
    <property type="entry name" value="PLP-dependent transferases"/>
    <property type="match status" value="1"/>
</dbReference>
<dbReference type="Gene3D" id="3.90.1150.10">
    <property type="entry name" value="Aspartate Aminotransferase, domain 1"/>
    <property type="match status" value="1"/>
</dbReference>
<dbReference type="GO" id="GO:0004760">
    <property type="term" value="F:L-serine-pyruvate transaminase activity"/>
    <property type="evidence" value="ECO:0007669"/>
    <property type="project" value="TreeGrafter"/>
</dbReference>
<dbReference type="PANTHER" id="PTHR21152:SF24">
    <property type="entry name" value="ALANINE--GLYOXYLATE AMINOTRANSFERASE 1"/>
    <property type="match status" value="1"/>
</dbReference>
<evidence type="ECO:0000256" key="5">
    <source>
        <dbReference type="ARBA" id="ARBA00022898"/>
    </source>
</evidence>
<comment type="similarity">
    <text evidence="2 8">Belongs to the class-V pyridoxal-phosphate-dependent aminotransferase family.</text>
</comment>